<name>A0A645BSX9_9ZZZZ</name>
<organism evidence="2">
    <name type="scientific">bioreactor metagenome</name>
    <dbReference type="NCBI Taxonomy" id="1076179"/>
    <lineage>
        <taxon>unclassified sequences</taxon>
        <taxon>metagenomes</taxon>
        <taxon>ecological metagenomes</taxon>
    </lineage>
</organism>
<protein>
    <recommendedName>
        <fullName evidence="1">Peptidase M16 C-terminal domain-containing protein</fullName>
    </recommendedName>
</protein>
<evidence type="ECO:0000313" key="2">
    <source>
        <dbReference type="EMBL" id="MPM67711.1"/>
    </source>
</evidence>
<dbReference type="Pfam" id="PF05193">
    <property type="entry name" value="Peptidase_M16_C"/>
    <property type="match status" value="1"/>
</dbReference>
<gene>
    <name evidence="2" type="ORF">SDC9_114635</name>
</gene>
<sequence length="214" mass="22738">MEAAFLSALEGLPASGERARPATQVKPTAASGAPRMFEERMDVTQGKLSMGLRTGGINVNHASMPALLAFNAVYGGTTTSKLFMNVREKLSLCYYASSMLEWVKGIMLVSSGVEFDKYESAKAEILAQLEACRSGSIEPIELEGALRSVVSGLRSTMDAHGKLEEFWLSQAVAGLTEGPAELAARVEAVTLEEVVAVAGGVELDAIYFLNGKEA</sequence>
<dbReference type="InterPro" id="IPR007863">
    <property type="entry name" value="Peptidase_M16_C"/>
</dbReference>
<dbReference type="InterPro" id="IPR011249">
    <property type="entry name" value="Metalloenz_LuxS/M16"/>
</dbReference>
<comment type="caution">
    <text evidence="2">The sequence shown here is derived from an EMBL/GenBank/DDBJ whole genome shotgun (WGS) entry which is preliminary data.</text>
</comment>
<dbReference type="SUPFAM" id="SSF63411">
    <property type="entry name" value="LuxS/MPP-like metallohydrolase"/>
    <property type="match status" value="1"/>
</dbReference>
<dbReference type="Gene3D" id="3.30.830.10">
    <property type="entry name" value="Metalloenzyme, LuxS/M16 peptidase-like"/>
    <property type="match status" value="1"/>
</dbReference>
<dbReference type="EMBL" id="VSSQ01021846">
    <property type="protein sequence ID" value="MPM67711.1"/>
    <property type="molecule type" value="Genomic_DNA"/>
</dbReference>
<proteinExistence type="predicted"/>
<feature type="domain" description="Peptidase M16 C-terminal" evidence="1">
    <location>
        <begin position="9"/>
        <end position="147"/>
    </location>
</feature>
<evidence type="ECO:0000259" key="1">
    <source>
        <dbReference type="Pfam" id="PF05193"/>
    </source>
</evidence>
<dbReference type="GO" id="GO:0046872">
    <property type="term" value="F:metal ion binding"/>
    <property type="evidence" value="ECO:0007669"/>
    <property type="project" value="InterPro"/>
</dbReference>
<reference evidence="2" key="1">
    <citation type="submission" date="2019-08" db="EMBL/GenBank/DDBJ databases">
        <authorList>
            <person name="Kucharzyk K."/>
            <person name="Murdoch R.W."/>
            <person name="Higgins S."/>
            <person name="Loffler F."/>
        </authorList>
    </citation>
    <scope>NUCLEOTIDE SEQUENCE</scope>
</reference>
<accession>A0A645BSX9</accession>
<dbReference type="AlphaFoldDB" id="A0A645BSX9"/>